<organism evidence="1 2">
    <name type="scientific">Rubritalea spongiae</name>
    <dbReference type="NCBI Taxonomy" id="430797"/>
    <lineage>
        <taxon>Bacteria</taxon>
        <taxon>Pseudomonadati</taxon>
        <taxon>Verrucomicrobiota</taxon>
        <taxon>Verrucomicrobiia</taxon>
        <taxon>Verrucomicrobiales</taxon>
        <taxon>Rubritaleaceae</taxon>
        <taxon>Rubritalea</taxon>
    </lineage>
</organism>
<evidence type="ECO:0000313" key="2">
    <source>
        <dbReference type="Proteomes" id="UP001597297"/>
    </source>
</evidence>
<keyword evidence="2" id="KW-1185">Reference proteome</keyword>
<dbReference type="EMBL" id="JBHUJC010000020">
    <property type="protein sequence ID" value="MFD2276150.1"/>
    <property type="molecule type" value="Genomic_DNA"/>
</dbReference>
<reference evidence="2" key="1">
    <citation type="journal article" date="2019" name="Int. J. Syst. Evol. Microbiol.">
        <title>The Global Catalogue of Microorganisms (GCM) 10K type strain sequencing project: providing services to taxonomists for standard genome sequencing and annotation.</title>
        <authorList>
            <consortium name="The Broad Institute Genomics Platform"/>
            <consortium name="The Broad Institute Genome Sequencing Center for Infectious Disease"/>
            <person name="Wu L."/>
            <person name="Ma J."/>
        </authorList>
    </citation>
    <scope>NUCLEOTIDE SEQUENCE [LARGE SCALE GENOMIC DNA]</scope>
    <source>
        <strain evidence="2">JCM 16545</strain>
    </source>
</reference>
<sequence>MFIYVICTAEDKGVASMPEEKVRNVRINRSDKKFGSDPSVMARRVKDMRTLRPNQSSKMIDSMTEQDIKNGIRALMANVSIVDGLDSESEWLFMALLSEFAERDEKGMMEWVTRECNSMTADSIIVDRLRRKFQKKQPDNRQEFFEKGGELLSSDGRAALAGSMMLNTKDISTEDALFFLGHLSVGRSAISGNMGFADQFDFRTFAGSLVSMVSNIENSQNTLSAIPNNLLTEWVKRDPEEAFEFYQEYLYKKPYSILGNGYPEMIQGYVNSATEEQASSWLNDVLESTDLTDNEYSEVIDKLTRQEFGGVGFNEALLNKSSNRDVLMAEIAGAALRYSDAADRLGKSIQSFTSFDHYLESAMKAILGDSPIYSSEGRLINVLREMGRKEAEIEYVKSIYQEAKEIKLGR</sequence>
<proteinExistence type="predicted"/>
<name>A0ABW5E3C0_9BACT</name>
<protein>
    <submittedName>
        <fullName evidence="1">Uncharacterized protein</fullName>
    </submittedName>
</protein>
<dbReference type="Proteomes" id="UP001597297">
    <property type="component" value="Unassembled WGS sequence"/>
</dbReference>
<accession>A0ABW5E3C0</accession>
<gene>
    <name evidence="1" type="ORF">ACFSQZ_06705</name>
</gene>
<evidence type="ECO:0000313" key="1">
    <source>
        <dbReference type="EMBL" id="MFD2276150.1"/>
    </source>
</evidence>
<dbReference type="RefSeq" id="WP_377136826.1">
    <property type="nucleotide sequence ID" value="NZ_JBHUJC010000020.1"/>
</dbReference>
<comment type="caution">
    <text evidence="1">The sequence shown here is derived from an EMBL/GenBank/DDBJ whole genome shotgun (WGS) entry which is preliminary data.</text>
</comment>